<comment type="caution">
    <text evidence="1">The sequence shown here is derived from an EMBL/GenBank/DDBJ whole genome shotgun (WGS) entry which is preliminary data.</text>
</comment>
<dbReference type="Proteomes" id="UP001202248">
    <property type="component" value="Unassembled WGS sequence"/>
</dbReference>
<dbReference type="RefSeq" id="WP_240826987.1">
    <property type="nucleotide sequence ID" value="NZ_JAKWBL010000001.1"/>
</dbReference>
<reference evidence="1 2" key="1">
    <citation type="submission" date="2022-02" db="EMBL/GenBank/DDBJ databases">
        <authorList>
            <person name="Min J."/>
        </authorList>
    </citation>
    <scope>NUCLEOTIDE SEQUENCE [LARGE SCALE GENOMIC DNA]</scope>
    <source>
        <strain evidence="1 2">GR10-1</strain>
    </source>
</reference>
<sequence>MIDLKWKTLKSEQLFNDLWFKVRKDTCETPQGKIVDPYYVYEFPTWVTCFALTEDNKVVMEMQYRHAIGETCWEIPGGVWTMKMPILKPP</sequence>
<keyword evidence="2" id="KW-1185">Reference proteome</keyword>
<gene>
    <name evidence="1" type="ORF">MKP09_06660</name>
</gene>
<dbReference type="Gene3D" id="3.90.79.10">
    <property type="entry name" value="Nucleoside Triphosphate Pyrophosphohydrolase"/>
    <property type="match status" value="1"/>
</dbReference>
<dbReference type="SUPFAM" id="SSF55811">
    <property type="entry name" value="Nudix"/>
    <property type="match status" value="1"/>
</dbReference>
<accession>A0ABS9SH08</accession>
<evidence type="ECO:0000313" key="2">
    <source>
        <dbReference type="Proteomes" id="UP001202248"/>
    </source>
</evidence>
<dbReference type="InterPro" id="IPR015797">
    <property type="entry name" value="NUDIX_hydrolase-like_dom_sf"/>
</dbReference>
<proteinExistence type="predicted"/>
<organism evidence="1 2">
    <name type="scientific">Niabella ginsengisoli</name>
    <dbReference type="NCBI Taxonomy" id="522298"/>
    <lineage>
        <taxon>Bacteria</taxon>
        <taxon>Pseudomonadati</taxon>
        <taxon>Bacteroidota</taxon>
        <taxon>Chitinophagia</taxon>
        <taxon>Chitinophagales</taxon>
        <taxon>Chitinophagaceae</taxon>
        <taxon>Niabella</taxon>
    </lineage>
</organism>
<name>A0ABS9SH08_9BACT</name>
<evidence type="ECO:0008006" key="3">
    <source>
        <dbReference type="Google" id="ProtNLM"/>
    </source>
</evidence>
<dbReference type="EMBL" id="JAKWBL010000001">
    <property type="protein sequence ID" value="MCH5597610.1"/>
    <property type="molecule type" value="Genomic_DNA"/>
</dbReference>
<evidence type="ECO:0000313" key="1">
    <source>
        <dbReference type="EMBL" id="MCH5597610.1"/>
    </source>
</evidence>
<protein>
    <recommendedName>
        <fullName evidence="3">NUDIX hydrolase</fullName>
    </recommendedName>
</protein>